<reference evidence="1" key="1">
    <citation type="submission" date="2020-05" db="EMBL/GenBank/DDBJ databases">
        <authorList>
            <person name="Rincon C."/>
            <person name="Sanders R I."/>
            <person name="Robbins C."/>
            <person name="Chaturvedi A."/>
        </authorList>
    </citation>
    <scope>NUCLEOTIDE SEQUENCE</scope>
    <source>
        <strain evidence="1">CHB12</strain>
    </source>
</reference>
<dbReference type="OrthoDB" id="10273735at2759"/>
<proteinExistence type="predicted"/>
<organism evidence="1 2">
    <name type="scientific">Rhizophagus irregularis</name>
    <dbReference type="NCBI Taxonomy" id="588596"/>
    <lineage>
        <taxon>Eukaryota</taxon>
        <taxon>Fungi</taxon>
        <taxon>Fungi incertae sedis</taxon>
        <taxon>Mucoromycota</taxon>
        <taxon>Glomeromycotina</taxon>
        <taxon>Glomeromycetes</taxon>
        <taxon>Glomerales</taxon>
        <taxon>Glomeraceae</taxon>
        <taxon>Rhizophagus</taxon>
    </lineage>
</organism>
<gene>
    <name evidence="1" type="ORF">CHRIB12_LOCUS8968</name>
</gene>
<name>A0A915Z578_9GLOM</name>
<evidence type="ECO:0000313" key="2">
    <source>
        <dbReference type="Proteomes" id="UP000684084"/>
    </source>
</evidence>
<dbReference type="Proteomes" id="UP000684084">
    <property type="component" value="Unassembled WGS sequence"/>
</dbReference>
<dbReference type="AlphaFoldDB" id="A0A915Z578"/>
<dbReference type="EMBL" id="CAGKOT010000017">
    <property type="protein sequence ID" value="CAB5362176.1"/>
    <property type="molecule type" value="Genomic_DNA"/>
</dbReference>
<evidence type="ECO:0000313" key="1">
    <source>
        <dbReference type="EMBL" id="CAB5362176.1"/>
    </source>
</evidence>
<protein>
    <submittedName>
        <fullName evidence="1">Uncharacterized protein</fullName>
    </submittedName>
</protein>
<accession>A0A915Z578</accession>
<comment type="caution">
    <text evidence="1">The sequence shown here is derived from an EMBL/GenBank/DDBJ whole genome shotgun (WGS) entry which is preliminary data.</text>
</comment>
<sequence>MNYFGAEDFAISRSPGVSLSGRIGPSPCEEQDIKRVGCRKKLRPIDRNDFFRQINPKEKPMRTEAPFVSFHQRPIDLKTTKKN</sequence>